<proteinExistence type="predicted"/>
<gene>
    <name evidence="1" type="primary">572</name>
    <name evidence="1" type="ORF">PBI_121Q_572</name>
</gene>
<keyword evidence="2" id="KW-1185">Reference proteome</keyword>
<reference evidence="1 2" key="1">
    <citation type="submission" date="2014-09" db="EMBL/GenBank/DDBJ databases">
        <authorList>
            <person name="Lapin J.S."/>
            <person name="Pope W.H."/>
            <person name="Hua J."/>
            <person name="Ford M.E."/>
            <person name="Conway J.F."/>
            <person name="Hatfull G.F."/>
            <person name="Hendrix R.W."/>
        </authorList>
    </citation>
    <scope>NUCLEOTIDE SEQUENCE [LARGE SCALE GENOMIC DNA]</scope>
</reference>
<accession>A0A097EYG2</accession>
<evidence type="ECO:0000313" key="2">
    <source>
        <dbReference type="Proteomes" id="UP000029889"/>
    </source>
</evidence>
<dbReference type="OrthoDB" id="8777at10239"/>
<dbReference type="EMBL" id="KM507819">
    <property type="protein sequence ID" value="AIT14462.1"/>
    <property type="molecule type" value="Genomic_DNA"/>
</dbReference>
<dbReference type="KEGG" id="vg:22111612"/>
<organism evidence="1 2">
    <name type="scientific">Escherichia phage 121Q</name>
    <dbReference type="NCBI Taxonomy" id="1555202"/>
    <lineage>
        <taxon>Viruses</taxon>
        <taxon>Duplodnaviria</taxon>
        <taxon>Heunggongvirae</taxon>
        <taxon>Uroviricota</taxon>
        <taxon>Caudoviricetes</taxon>
        <taxon>Asteriusvirus</taxon>
        <taxon>Asteriusvirus av121Q</taxon>
    </lineage>
</organism>
<dbReference type="RefSeq" id="YP_009102159.1">
    <property type="nucleotide sequence ID" value="NC_025447.1"/>
</dbReference>
<sequence length="298" mass="31379">MAVFSNLEGTMKKSFILGKNGAQITTNGSVVQIQNYSGTQLLPISAGEPTANTHLVTLGYLNAHSGGGSSGILRGTTAPSDSIGLDGDVYFLVDSTNVLQIYIKDLGIWKPFKGSSPGTDSSYVTTEIVPVSAFTLVPDTTDHYTYTLPESVHGRGSDIMIQLQGDPGNVALESVFQTTVTVSGIGDITIDVIGQITDYASVKVNIIGATTMTVPYSKLVNQADWVSSDGDFTITIPASEHNQTPDNLYISIYANKTPGSVSSSPFELVVTDTQISSTGDVIFTSDISFSGKIVISGK</sequence>
<protein>
    <submittedName>
        <fullName evidence="1">Structural protein</fullName>
    </submittedName>
</protein>
<dbReference type="GeneID" id="22111612"/>
<name>A0A097EYG2_9CAUD</name>
<dbReference type="Proteomes" id="UP000029889">
    <property type="component" value="Segment"/>
</dbReference>
<evidence type="ECO:0000313" key="1">
    <source>
        <dbReference type="EMBL" id="AIT14462.1"/>
    </source>
</evidence>